<keyword evidence="6 10" id="KW-0418">Kinase</keyword>
<dbReference type="PROSITE" id="PS01125">
    <property type="entry name" value="ROK"/>
    <property type="match status" value="1"/>
</dbReference>
<evidence type="ECO:0000313" key="11">
    <source>
        <dbReference type="Proteomes" id="UP000199155"/>
    </source>
</evidence>
<evidence type="ECO:0000256" key="1">
    <source>
        <dbReference type="ARBA" id="ARBA00006479"/>
    </source>
</evidence>
<dbReference type="SUPFAM" id="SSF53067">
    <property type="entry name" value="Actin-like ATPase domain"/>
    <property type="match status" value="1"/>
</dbReference>
<protein>
    <recommendedName>
        <fullName evidence="3">Glucokinase</fullName>
        <ecNumber evidence="2">2.7.1.2</ecNumber>
    </recommendedName>
    <alternativeName>
        <fullName evidence="8">Glucose kinase</fullName>
    </alternativeName>
</protein>
<dbReference type="InterPro" id="IPR004654">
    <property type="entry name" value="ROK_glcA"/>
</dbReference>
<gene>
    <name evidence="10" type="ORF">SAMN05421806_1011114</name>
</gene>
<feature type="region of interest" description="Disordered" evidence="9">
    <location>
        <begin position="417"/>
        <end position="484"/>
    </location>
</feature>
<dbReference type="GO" id="GO:0006096">
    <property type="term" value="P:glycolytic process"/>
    <property type="evidence" value="ECO:0007669"/>
    <property type="project" value="InterPro"/>
</dbReference>
<dbReference type="Gene3D" id="3.30.420.40">
    <property type="match status" value="2"/>
</dbReference>
<evidence type="ECO:0000256" key="2">
    <source>
        <dbReference type="ARBA" id="ARBA00012323"/>
    </source>
</evidence>
<evidence type="ECO:0000256" key="6">
    <source>
        <dbReference type="ARBA" id="ARBA00022777"/>
    </source>
</evidence>
<proteinExistence type="inferred from homology"/>
<evidence type="ECO:0000313" key="10">
    <source>
        <dbReference type="EMBL" id="SDJ58255.1"/>
    </source>
</evidence>
<accession>A0A1G8UYS5</accession>
<dbReference type="EC" id="2.7.1.2" evidence="2"/>
<keyword evidence="4" id="KW-0808">Transferase</keyword>
<dbReference type="InterPro" id="IPR000600">
    <property type="entry name" value="ROK"/>
</dbReference>
<dbReference type="CDD" id="cd24061">
    <property type="entry name" value="ASKHA_NBD_ROK_SgGLK-like"/>
    <property type="match status" value="1"/>
</dbReference>
<feature type="compositionally biased region" description="Basic and acidic residues" evidence="9">
    <location>
        <begin position="429"/>
        <end position="439"/>
    </location>
</feature>
<evidence type="ECO:0000256" key="5">
    <source>
        <dbReference type="ARBA" id="ARBA00022741"/>
    </source>
</evidence>
<keyword evidence="7" id="KW-0067">ATP-binding</keyword>
<dbReference type="GO" id="GO:0005737">
    <property type="term" value="C:cytoplasm"/>
    <property type="evidence" value="ECO:0007669"/>
    <property type="project" value="InterPro"/>
</dbReference>
<keyword evidence="11" id="KW-1185">Reference proteome</keyword>
<keyword evidence="5" id="KW-0547">Nucleotide-binding</keyword>
<dbReference type="PANTHER" id="PTHR18964">
    <property type="entry name" value="ROK (REPRESSOR, ORF, KINASE) FAMILY"/>
    <property type="match status" value="1"/>
</dbReference>
<organism evidence="10 11">
    <name type="scientific">Streptomyces indicus</name>
    <dbReference type="NCBI Taxonomy" id="417292"/>
    <lineage>
        <taxon>Bacteria</taxon>
        <taxon>Bacillati</taxon>
        <taxon>Actinomycetota</taxon>
        <taxon>Actinomycetes</taxon>
        <taxon>Kitasatosporales</taxon>
        <taxon>Streptomycetaceae</taxon>
        <taxon>Streptomyces</taxon>
    </lineage>
</organism>
<dbReference type="PANTHER" id="PTHR18964:SF173">
    <property type="entry name" value="GLUCOKINASE"/>
    <property type="match status" value="1"/>
</dbReference>
<evidence type="ECO:0000256" key="9">
    <source>
        <dbReference type="SAM" id="MobiDB-lite"/>
    </source>
</evidence>
<dbReference type="Proteomes" id="UP000199155">
    <property type="component" value="Unassembled WGS sequence"/>
</dbReference>
<dbReference type="GO" id="GO:0005524">
    <property type="term" value="F:ATP binding"/>
    <property type="evidence" value="ECO:0007669"/>
    <property type="project" value="UniProtKB-KW"/>
</dbReference>
<evidence type="ECO:0000256" key="4">
    <source>
        <dbReference type="ARBA" id="ARBA00022679"/>
    </source>
</evidence>
<dbReference type="NCBIfam" id="TIGR00744">
    <property type="entry name" value="ROK_glcA_fam"/>
    <property type="match status" value="1"/>
</dbReference>
<reference evidence="10 11" key="1">
    <citation type="submission" date="2016-10" db="EMBL/GenBank/DDBJ databases">
        <authorList>
            <person name="de Groot N.N."/>
        </authorList>
    </citation>
    <scope>NUCLEOTIDE SEQUENCE [LARGE SCALE GENOMIC DNA]</scope>
    <source>
        <strain evidence="10 11">CGMCC 4.5727</strain>
    </source>
</reference>
<dbReference type="InterPro" id="IPR049874">
    <property type="entry name" value="ROK_cs"/>
</dbReference>
<dbReference type="AlphaFoldDB" id="A0A1G8UYS5"/>
<dbReference type="Pfam" id="PF00480">
    <property type="entry name" value="ROK"/>
    <property type="match status" value="1"/>
</dbReference>
<evidence type="ECO:0000256" key="3">
    <source>
        <dbReference type="ARBA" id="ARBA00014701"/>
    </source>
</evidence>
<dbReference type="EMBL" id="FNFF01000001">
    <property type="protein sequence ID" value="SDJ58255.1"/>
    <property type="molecule type" value="Genomic_DNA"/>
</dbReference>
<comment type="similarity">
    <text evidence="1">Belongs to the ROK (NagC/XylR) family.</text>
</comment>
<evidence type="ECO:0000256" key="8">
    <source>
        <dbReference type="ARBA" id="ARBA00032386"/>
    </source>
</evidence>
<feature type="compositionally biased region" description="Low complexity" evidence="9">
    <location>
        <begin position="440"/>
        <end position="473"/>
    </location>
</feature>
<feature type="region of interest" description="Disordered" evidence="9">
    <location>
        <begin position="1"/>
        <end position="49"/>
    </location>
</feature>
<dbReference type="STRING" id="417292.SAMN05421806_1011114"/>
<sequence>MGAVGASAPDHNAAAERRSRVRGAPRTARPPGPTVQTPRTPIESPPMSTYRDLAHRGSARATLRTVGTRERRSHLTAPRVPTVGIDIGGTKVMAGVVDADGVILEKLRTETPDKSKSPKVVEDTICELVLDLSDRHDVHAVGIGAAGWVDADRNRVLFAPHLAWRNEPLREALEGRLAVPVLVDNDANTAAWAEWRFGAGQGEDNLVMITLGTGIGGAMLENGQVKRGKFGVAGEFGHMQVVPGGHRCPCGNRGCWEQYSSGNALVREARELAAADSPVAYNIVERVGGQISDITGPLITELAREGDAMCVELLQDIGQWLGVGIANLAAALDPSCFVIGGGVSAADDLLIVPARDAFRRQLTGRGYRPEARIAKAQLGPEAGMVGAADLARLVARRFRRAKRRRVERHERYERYAQAIRNGRIPPLGDTRDLDTDPRKTAGTAETGTGVTSTEAPAPQTTDTAPRPADTAAPGSDPSTTQGNP</sequence>
<dbReference type="InterPro" id="IPR043129">
    <property type="entry name" value="ATPase_NBD"/>
</dbReference>
<dbReference type="GO" id="GO:0004340">
    <property type="term" value="F:glucokinase activity"/>
    <property type="evidence" value="ECO:0007669"/>
    <property type="project" value="UniProtKB-EC"/>
</dbReference>
<name>A0A1G8UYS5_9ACTN</name>
<evidence type="ECO:0000256" key="7">
    <source>
        <dbReference type="ARBA" id="ARBA00022840"/>
    </source>
</evidence>